<protein>
    <submittedName>
        <fullName evidence="1">Uncharacterized protein</fullName>
    </submittedName>
</protein>
<evidence type="ECO:0000313" key="2">
    <source>
        <dbReference type="Proteomes" id="UP000061660"/>
    </source>
</evidence>
<sequence>MQMVLLKEGEVDEYPQQTVVRISNEKLTMQVKEESPVNWPDLMFMGYCCESFQINRGIYNTAEIWLYRRGFTDIRARRTILLRFFTFAVSRVQKDSNKKFIRFGSGGLTECLEAFMQSVSNKVGPS</sequence>
<keyword evidence="2" id="KW-1185">Reference proteome</keyword>
<reference evidence="2" key="1">
    <citation type="submission" date="2015-12" db="EMBL/GenBank/DDBJ databases">
        <title>Complete genome sequences of two moderately thermophilic Paenibacillus species.</title>
        <authorList>
            <person name="Butler R.III."/>
            <person name="Wang J."/>
            <person name="Stark B.C."/>
            <person name="Pombert J.-F."/>
        </authorList>
    </citation>
    <scope>NUCLEOTIDE SEQUENCE [LARGE SCALE GENOMIC DNA]</scope>
    <source>
        <strain evidence="2">32O-Y</strain>
    </source>
</reference>
<dbReference type="EMBL" id="CP013652">
    <property type="protein sequence ID" value="ALS22837.1"/>
    <property type="molecule type" value="Genomic_DNA"/>
</dbReference>
<reference evidence="1 2" key="2">
    <citation type="journal article" date="2016" name="Genome Announc.">
        <title>Complete Genome Sequences of Two Interactive Moderate Thermophiles, Paenibacillus napthalenovorans 32O-Y and Paenibacillus sp. 32O-W.</title>
        <authorList>
            <person name="Butler R.R.III."/>
            <person name="Wang J."/>
            <person name="Stark B.C."/>
            <person name="Pombert J.F."/>
        </authorList>
    </citation>
    <scope>NUCLEOTIDE SEQUENCE [LARGE SCALE GENOMIC DNA]</scope>
    <source>
        <strain evidence="1 2">32O-Y</strain>
    </source>
</reference>
<dbReference type="AlphaFoldDB" id="A0A0U2W5Q1"/>
<dbReference type="PATRIC" id="fig|162209.4.peg.2619"/>
<organism evidence="1 2">
    <name type="scientific">Paenibacillus naphthalenovorans</name>
    <dbReference type="NCBI Taxonomy" id="162209"/>
    <lineage>
        <taxon>Bacteria</taxon>
        <taxon>Bacillati</taxon>
        <taxon>Bacillota</taxon>
        <taxon>Bacilli</taxon>
        <taxon>Bacillales</taxon>
        <taxon>Paenibacillaceae</taxon>
        <taxon>Paenibacillus</taxon>
    </lineage>
</organism>
<name>A0A0U2W5Q1_9BACL</name>
<evidence type="ECO:0000313" key="1">
    <source>
        <dbReference type="EMBL" id="ALS22837.1"/>
    </source>
</evidence>
<gene>
    <name evidence="1" type="ORF">IJ22_24640</name>
</gene>
<dbReference type="Proteomes" id="UP000061660">
    <property type="component" value="Chromosome"/>
</dbReference>
<dbReference type="STRING" id="162209.IJ22_24640"/>
<dbReference type="KEGG" id="pnp:IJ22_24640"/>
<accession>A0A0U2W5Q1</accession>
<proteinExistence type="predicted"/>